<dbReference type="Proteomes" id="UP000256541">
    <property type="component" value="Unassembled WGS sequence"/>
</dbReference>
<dbReference type="GO" id="GO:0003677">
    <property type="term" value="F:DNA binding"/>
    <property type="evidence" value="ECO:0007669"/>
    <property type="project" value="InterPro"/>
</dbReference>
<organism evidence="3 4">
    <name type="scientific">Subtercola boreus</name>
    <dbReference type="NCBI Taxonomy" id="120213"/>
    <lineage>
        <taxon>Bacteria</taxon>
        <taxon>Bacillati</taxon>
        <taxon>Actinomycetota</taxon>
        <taxon>Actinomycetes</taxon>
        <taxon>Micrococcales</taxon>
        <taxon>Microbacteriaceae</taxon>
        <taxon>Subtercola</taxon>
    </lineage>
</organism>
<dbReference type="CDD" id="cd00093">
    <property type="entry name" value="HTH_XRE"/>
    <property type="match status" value="1"/>
</dbReference>
<sequence length="217" mass="23621">MHYVQFVVAGDSDSKVADKVGVNSSTIGRWRTGAVDPKPRQVVAFARAYNVSPIGALIAADYVSETDLDIPVTSPRLDSYSTYELLSEVQTRLLEAMSYSGLVSWPGSDKPDGHRFAALFNPGISPDAAKTYLQQPGAWVAVPPEVAESGWVLEEFIDAKAGTLDDQSYSEQLLNERIDRNVGGDLESMSEGELQSRYDLASDTSVDNRDDLGDRTP</sequence>
<feature type="domain" description="HTH cro/C1-type" evidence="2">
    <location>
        <begin position="14"/>
        <end position="57"/>
    </location>
</feature>
<protein>
    <recommendedName>
        <fullName evidence="2">HTH cro/C1-type domain-containing protein</fullName>
    </recommendedName>
</protein>
<evidence type="ECO:0000256" key="1">
    <source>
        <dbReference type="SAM" id="MobiDB-lite"/>
    </source>
</evidence>
<feature type="compositionally biased region" description="Basic and acidic residues" evidence="1">
    <location>
        <begin position="206"/>
        <end position="217"/>
    </location>
</feature>
<proteinExistence type="predicted"/>
<dbReference type="InterPro" id="IPR010982">
    <property type="entry name" value="Lambda_DNA-bd_dom_sf"/>
</dbReference>
<dbReference type="EMBL" id="NBXB01000045">
    <property type="protein sequence ID" value="RFA12113.1"/>
    <property type="molecule type" value="Genomic_DNA"/>
</dbReference>
<dbReference type="PROSITE" id="PS50943">
    <property type="entry name" value="HTH_CROC1"/>
    <property type="match status" value="1"/>
</dbReference>
<name>A0A3E0VRT6_9MICO</name>
<dbReference type="AlphaFoldDB" id="A0A3E0VRT6"/>
<dbReference type="SUPFAM" id="SSF47413">
    <property type="entry name" value="lambda repressor-like DNA-binding domains"/>
    <property type="match status" value="1"/>
</dbReference>
<gene>
    <name evidence="3" type="ORF">B7R22_16920</name>
</gene>
<evidence type="ECO:0000313" key="4">
    <source>
        <dbReference type="Proteomes" id="UP000256541"/>
    </source>
</evidence>
<comment type="caution">
    <text evidence="3">The sequence shown here is derived from an EMBL/GenBank/DDBJ whole genome shotgun (WGS) entry which is preliminary data.</text>
</comment>
<feature type="region of interest" description="Disordered" evidence="1">
    <location>
        <begin position="183"/>
        <end position="217"/>
    </location>
</feature>
<dbReference type="Gene3D" id="1.10.260.40">
    <property type="entry name" value="lambda repressor-like DNA-binding domains"/>
    <property type="match status" value="1"/>
</dbReference>
<accession>A0A3E0VRT6</accession>
<dbReference type="Pfam" id="PF01381">
    <property type="entry name" value="HTH_3"/>
    <property type="match status" value="1"/>
</dbReference>
<reference evidence="3 4" key="1">
    <citation type="submission" date="2017-04" db="EMBL/GenBank/DDBJ databases">
        <title>Comparative genome analysis of Subtercola boreus.</title>
        <authorList>
            <person name="Cho Y.-J."/>
            <person name="Cho A."/>
            <person name="Kim O.-S."/>
            <person name="Lee J.-I."/>
        </authorList>
    </citation>
    <scope>NUCLEOTIDE SEQUENCE [LARGE SCALE GENOMIC DNA]</scope>
    <source>
        <strain evidence="3 4">P27479</strain>
    </source>
</reference>
<evidence type="ECO:0000259" key="2">
    <source>
        <dbReference type="PROSITE" id="PS50943"/>
    </source>
</evidence>
<evidence type="ECO:0000313" key="3">
    <source>
        <dbReference type="EMBL" id="RFA12113.1"/>
    </source>
</evidence>
<dbReference type="InterPro" id="IPR001387">
    <property type="entry name" value="Cro/C1-type_HTH"/>
</dbReference>